<dbReference type="Gene3D" id="3.40.50.300">
    <property type="entry name" value="P-loop containing nucleotide triphosphate hydrolases"/>
    <property type="match status" value="1"/>
</dbReference>
<reference evidence="6" key="3">
    <citation type="submission" date="2018-04" db="EMBL/GenBank/DDBJ databases">
        <authorList>
            <person name="Sheh A."/>
            <person name="Shen Z."/>
            <person name="Mannion A.J."/>
            <person name="Fox J.G."/>
        </authorList>
    </citation>
    <scope>NUCLEOTIDE SEQUENCE</scope>
    <source>
        <strain evidence="6">MIT 97-6194</strain>
    </source>
</reference>
<gene>
    <name evidence="5" type="ORF">DCO61_12245</name>
    <name evidence="6" type="ORF">LS64_005180</name>
</gene>
<dbReference type="GO" id="GO:0005524">
    <property type="term" value="F:ATP binding"/>
    <property type="evidence" value="ECO:0007669"/>
    <property type="project" value="UniProtKB-KW"/>
</dbReference>
<dbReference type="InterPro" id="IPR003959">
    <property type="entry name" value="ATPase_AAA_core"/>
</dbReference>
<evidence type="ECO:0000313" key="7">
    <source>
        <dbReference type="Proteomes" id="UP000029714"/>
    </source>
</evidence>
<dbReference type="Proteomes" id="UP000029714">
    <property type="component" value="Unassembled WGS sequence"/>
</dbReference>
<dbReference type="InterPro" id="IPR003593">
    <property type="entry name" value="AAA+_ATPase"/>
</dbReference>
<evidence type="ECO:0000313" key="8">
    <source>
        <dbReference type="Proteomes" id="UP000477070"/>
    </source>
</evidence>
<reference evidence="6 7" key="2">
    <citation type="journal article" date="2016" name="Infect. Immun.">
        <title>Helicobacter saguini, a Novel Helicobacter Isolated from Cotton-Top Tamarins with Ulcerative Colitis, Has Proinflammatory Properties and Induces Typhlocolitis and Dysplasia in Gnotobiotic IL-10-/- Mice.</title>
        <authorList>
            <person name="Shen Z."/>
            <person name="Mannion A."/>
            <person name="Whary M.T."/>
            <person name="Muthupalani S."/>
            <person name="Sheh A."/>
            <person name="Feng Y."/>
            <person name="Gong G."/>
            <person name="Vandamme P."/>
            <person name="Holcombe H.R."/>
            <person name="Paster B.J."/>
            <person name="Fox J.G."/>
        </authorList>
    </citation>
    <scope>NUCLEOTIDE SEQUENCE [LARGE SCALE GENOMIC DNA]</scope>
    <source>
        <strain evidence="6 7">MIT 97-6194</strain>
    </source>
</reference>
<evidence type="ECO:0000313" key="6">
    <source>
        <dbReference type="EMBL" id="TLD94613.1"/>
    </source>
</evidence>
<feature type="domain" description="AAA+ ATPase" evidence="4">
    <location>
        <begin position="199"/>
        <end position="332"/>
    </location>
</feature>
<evidence type="ECO:0000313" key="5">
    <source>
        <dbReference type="EMBL" id="MWV70730.1"/>
    </source>
</evidence>
<accession>A0A347W0Q1</accession>
<protein>
    <submittedName>
        <fullName evidence="5">AAA family ATPase</fullName>
    </submittedName>
    <submittedName>
        <fullName evidence="6">ATP-binding protein</fullName>
    </submittedName>
</protein>
<organism evidence="6 7">
    <name type="scientific">Helicobacter saguini</name>
    <dbReference type="NCBI Taxonomy" id="1548018"/>
    <lineage>
        <taxon>Bacteria</taxon>
        <taxon>Pseudomonadati</taxon>
        <taxon>Campylobacterota</taxon>
        <taxon>Epsilonproteobacteria</taxon>
        <taxon>Campylobacterales</taxon>
        <taxon>Helicobacteraceae</taxon>
        <taxon>Helicobacter</taxon>
    </lineage>
</organism>
<evidence type="ECO:0000256" key="3">
    <source>
        <dbReference type="ARBA" id="ARBA00022840"/>
    </source>
</evidence>
<proteinExistence type="inferred from homology"/>
<dbReference type="SMART" id="SM00382">
    <property type="entry name" value="AAA"/>
    <property type="match status" value="1"/>
</dbReference>
<evidence type="ECO:0000256" key="1">
    <source>
        <dbReference type="ARBA" id="ARBA00006914"/>
    </source>
</evidence>
<comment type="similarity">
    <text evidence="1">Belongs to the AAA ATPase family.</text>
</comment>
<dbReference type="AlphaFoldDB" id="A0A347W0Q1"/>
<dbReference type="InterPro" id="IPR050221">
    <property type="entry name" value="26S_Proteasome_ATPase"/>
</dbReference>
<dbReference type="GO" id="GO:0016887">
    <property type="term" value="F:ATP hydrolysis activity"/>
    <property type="evidence" value="ECO:0007669"/>
    <property type="project" value="InterPro"/>
</dbReference>
<dbReference type="EMBL" id="JRMP02000006">
    <property type="protein sequence ID" value="TLD94613.1"/>
    <property type="molecule type" value="Genomic_DNA"/>
</dbReference>
<dbReference type="EMBL" id="QBIU01000002">
    <property type="protein sequence ID" value="MWV70730.1"/>
    <property type="molecule type" value="Genomic_DNA"/>
</dbReference>
<reference evidence="5 8" key="4">
    <citation type="submission" date="2019-12" db="EMBL/GenBank/DDBJ databases">
        <title>Multi-Generational Helicobacter saguini Isolates.</title>
        <authorList>
            <person name="Mannion A."/>
            <person name="Shen Z."/>
            <person name="Fox J.G."/>
        </authorList>
    </citation>
    <scope>NUCLEOTIDE SEQUENCE [LARGE SCALE GENOMIC DNA]</scope>
    <source>
        <strain evidence="5">16-048</strain>
        <strain evidence="8">16-048 (F4)</strain>
    </source>
</reference>
<comment type="caution">
    <text evidence="6">The sequence shown here is derived from an EMBL/GenBank/DDBJ whole genome shotgun (WGS) entry which is preliminary data.</text>
</comment>
<keyword evidence="3 6" id="KW-0067">ATP-binding</keyword>
<dbReference type="InterPro" id="IPR027417">
    <property type="entry name" value="P-loop_NTPase"/>
</dbReference>
<name>A0A347W0Q1_9HELI</name>
<keyword evidence="2" id="KW-0547">Nucleotide-binding</keyword>
<evidence type="ECO:0000256" key="2">
    <source>
        <dbReference type="ARBA" id="ARBA00022741"/>
    </source>
</evidence>
<dbReference type="CDD" id="cd19481">
    <property type="entry name" value="RecA-like_protease"/>
    <property type="match status" value="1"/>
</dbReference>
<evidence type="ECO:0000259" key="4">
    <source>
        <dbReference type="SMART" id="SM00382"/>
    </source>
</evidence>
<sequence>MLDFKQDSINKCINNFKVHVESILNESDYDFGDDISDLSLLVVLNKEGSNDVQVKQKRELNKKEEVGVSLLLSRLQNRIKTFLDSINKDSNVKIKADFYLCIDCVNVIKHRISQDCKQKDSSQKNSNIMQNTLMNMNKNKSNEDSKIKLDLFPQTPRFKLEQIILDSKTKESLLDTILLLQKQHIIYDEWGFKEIDSIPKTIINFYGKPGTGKTMSANIIASELNKKIIFANYADIESKYVGDAPKNLVAAFDLAQESNAILFFDEADSFLGKRISNISQSSDQAINSMRSELLKLLEERPIIVIFATNLLDNYDKAFHSRILRSIEFSLPDLDTRKILINKFIPKALQNKGFKLSETQIENLAQISENFSGREIKNAVLNSLILALKNAENIPNFSNFEAAFKYCKDEFDKSHKSEIRNKELANKIDSNLKSGNYVLKEKDELKTQNIESKTN</sequence>
<reference evidence="6 7" key="1">
    <citation type="journal article" date="2014" name="Genome Announc.">
        <title>Draft genome sequences of eight enterohepatic helicobacter species isolated from both laboratory and wild rodents.</title>
        <authorList>
            <person name="Sheh A."/>
            <person name="Shen Z."/>
            <person name="Fox J.G."/>
        </authorList>
    </citation>
    <scope>NUCLEOTIDE SEQUENCE [LARGE SCALE GENOMIC DNA]</scope>
    <source>
        <strain evidence="6 7">MIT 97-6194</strain>
    </source>
</reference>
<dbReference type="Pfam" id="PF00004">
    <property type="entry name" value="AAA"/>
    <property type="match status" value="1"/>
</dbReference>
<dbReference type="PANTHER" id="PTHR23073">
    <property type="entry name" value="26S PROTEASOME REGULATORY SUBUNIT"/>
    <property type="match status" value="1"/>
</dbReference>
<keyword evidence="7" id="KW-1185">Reference proteome</keyword>
<dbReference type="OrthoDB" id="9802352at2"/>
<dbReference type="SUPFAM" id="SSF52540">
    <property type="entry name" value="P-loop containing nucleoside triphosphate hydrolases"/>
    <property type="match status" value="1"/>
</dbReference>
<dbReference type="Proteomes" id="UP000477070">
    <property type="component" value="Unassembled WGS sequence"/>
</dbReference>